<comment type="caution">
    <text evidence="1">The sequence shown here is derived from an EMBL/GenBank/DDBJ whole genome shotgun (WGS) entry which is preliminary data.</text>
</comment>
<sequence length="125" mass="14337">MEEHFFVIALNKSLTYLTKIKKIKEFKSDVKDILDTICDEIGRENISNLRNMREHDDEYTNGKGNKQGDFITALDNFAADATSSIIILGEAHLLGCKIDVLKTIEIYERILPEIQQICNKIITYN</sequence>
<dbReference type="EMBL" id="VSSQ01057106">
    <property type="protein sequence ID" value="MPN10916.1"/>
    <property type="molecule type" value="Genomic_DNA"/>
</dbReference>
<organism evidence="1">
    <name type="scientific">bioreactor metagenome</name>
    <dbReference type="NCBI Taxonomy" id="1076179"/>
    <lineage>
        <taxon>unclassified sequences</taxon>
        <taxon>metagenomes</taxon>
        <taxon>ecological metagenomes</taxon>
    </lineage>
</organism>
<dbReference type="AlphaFoldDB" id="A0A645FBC9"/>
<proteinExistence type="predicted"/>
<accession>A0A645FBC9</accession>
<protein>
    <submittedName>
        <fullName evidence="1">Uncharacterized protein</fullName>
    </submittedName>
</protein>
<evidence type="ECO:0000313" key="1">
    <source>
        <dbReference type="EMBL" id="MPN10916.1"/>
    </source>
</evidence>
<name>A0A645FBC9_9ZZZZ</name>
<reference evidence="1" key="1">
    <citation type="submission" date="2019-08" db="EMBL/GenBank/DDBJ databases">
        <authorList>
            <person name="Kucharzyk K."/>
            <person name="Murdoch R.W."/>
            <person name="Higgins S."/>
            <person name="Loffler F."/>
        </authorList>
    </citation>
    <scope>NUCLEOTIDE SEQUENCE</scope>
</reference>
<gene>
    <name evidence="1" type="ORF">SDC9_158213</name>
</gene>